<dbReference type="Pfam" id="PF00420">
    <property type="entry name" value="Oxidored_q2"/>
    <property type="match status" value="1"/>
</dbReference>
<proteinExistence type="inferred from homology"/>
<keyword evidence="4 5" id="KW-0472">Membrane</keyword>
<sequence length="136" mass="13493">MIHLVGPLVLAAALAGIGVYGMLARRNAVLVLIGAELLLNAGCLLLVTASSLPSGGLGALPGVGVSDPTEGGDPLLSGQSMAVFAITIAAAEIGLALAVVLLLFRARRTVELSEVRELGEAAEGGAVGEPVSEAEL</sequence>
<dbReference type="EMBL" id="JBITLV010000004">
    <property type="protein sequence ID" value="MFI7588057.1"/>
    <property type="molecule type" value="Genomic_DNA"/>
</dbReference>
<name>A0ABW8ANY5_9ACTN</name>
<feature type="transmembrane region" description="Helical" evidence="5">
    <location>
        <begin position="30"/>
        <end position="52"/>
    </location>
</feature>
<evidence type="ECO:0000256" key="5">
    <source>
        <dbReference type="HAMAP-Rule" id="MF_01456"/>
    </source>
</evidence>
<dbReference type="Proteomes" id="UP001612915">
    <property type="component" value="Unassembled WGS sequence"/>
</dbReference>
<feature type="transmembrane region" description="Helical" evidence="5">
    <location>
        <begin position="6"/>
        <end position="23"/>
    </location>
</feature>
<keyword evidence="5" id="KW-1003">Cell membrane</keyword>
<organism evidence="6 7">
    <name type="scientific">Spongisporangium articulatum</name>
    <dbReference type="NCBI Taxonomy" id="3362603"/>
    <lineage>
        <taxon>Bacteria</taxon>
        <taxon>Bacillati</taxon>
        <taxon>Actinomycetota</taxon>
        <taxon>Actinomycetes</taxon>
        <taxon>Kineosporiales</taxon>
        <taxon>Kineosporiaceae</taxon>
        <taxon>Spongisporangium</taxon>
    </lineage>
</organism>
<comment type="subcellular location">
    <subcellularLocation>
        <location evidence="5">Cell membrane</location>
        <topology evidence="5">Multi-pass membrane protein</topology>
    </subcellularLocation>
    <subcellularLocation>
        <location evidence="1">Membrane</location>
        <topology evidence="1">Multi-pass membrane protein</topology>
    </subcellularLocation>
</comment>
<accession>A0ABW8ANY5</accession>
<dbReference type="InterPro" id="IPR039428">
    <property type="entry name" value="NUOK/Mnh_C1-like"/>
</dbReference>
<comment type="catalytic activity">
    <reaction evidence="5">
        <text>a quinone + NADH + 5 H(+)(in) = a quinol + NAD(+) + 4 H(+)(out)</text>
        <dbReference type="Rhea" id="RHEA:57888"/>
        <dbReference type="ChEBI" id="CHEBI:15378"/>
        <dbReference type="ChEBI" id="CHEBI:24646"/>
        <dbReference type="ChEBI" id="CHEBI:57540"/>
        <dbReference type="ChEBI" id="CHEBI:57945"/>
        <dbReference type="ChEBI" id="CHEBI:132124"/>
    </reaction>
</comment>
<evidence type="ECO:0000256" key="2">
    <source>
        <dbReference type="ARBA" id="ARBA00022692"/>
    </source>
</evidence>
<keyword evidence="3 5" id="KW-1133">Transmembrane helix</keyword>
<keyword evidence="5" id="KW-1278">Translocase</keyword>
<dbReference type="EC" id="7.1.1.-" evidence="5"/>
<dbReference type="HAMAP" id="MF_01456">
    <property type="entry name" value="NDH1_NuoK"/>
    <property type="match status" value="1"/>
</dbReference>
<comment type="subunit">
    <text evidence="5">NDH-1 is composed of 14 different subunits. Subunits NuoA, H, J, K, L, M, N constitute the membrane sector of the complex.</text>
</comment>
<feature type="transmembrane region" description="Helical" evidence="5">
    <location>
        <begin position="81"/>
        <end position="104"/>
    </location>
</feature>
<comment type="function">
    <text evidence="5">NDH-1 shuttles electrons from NADH, via FMN and iron-sulfur (Fe-S) centers, to quinones in the respiratory chain. The immediate electron acceptor for the enzyme in this species is believed to be a menaquinone. Couples the redox reaction to proton translocation (for every two electrons transferred, four hydrogen ions are translocated across the cytoplasmic membrane), and thus conserves the redox energy in a proton gradient.</text>
</comment>
<evidence type="ECO:0000313" key="6">
    <source>
        <dbReference type="EMBL" id="MFI7588057.1"/>
    </source>
</evidence>
<dbReference type="Gene3D" id="1.10.287.3510">
    <property type="match status" value="1"/>
</dbReference>
<protein>
    <recommendedName>
        <fullName evidence="5">NADH-quinone oxidoreductase subunit K</fullName>
        <ecNumber evidence="5">7.1.1.-</ecNumber>
    </recommendedName>
    <alternativeName>
        <fullName evidence="5">NADH dehydrogenase I subunit K</fullName>
    </alternativeName>
    <alternativeName>
        <fullName evidence="5">NDH-1 subunit K</fullName>
    </alternativeName>
</protein>
<evidence type="ECO:0000256" key="4">
    <source>
        <dbReference type="ARBA" id="ARBA00023136"/>
    </source>
</evidence>
<comment type="similarity">
    <text evidence="5">Belongs to the complex I subunit 4L family.</text>
</comment>
<evidence type="ECO:0000256" key="3">
    <source>
        <dbReference type="ARBA" id="ARBA00022989"/>
    </source>
</evidence>
<comment type="caution">
    <text evidence="6">The sequence shown here is derived from an EMBL/GenBank/DDBJ whole genome shotgun (WGS) entry which is preliminary data.</text>
</comment>
<keyword evidence="5" id="KW-0520">NAD</keyword>
<keyword evidence="7" id="KW-1185">Reference proteome</keyword>
<gene>
    <name evidence="5" type="primary">nuoK</name>
    <name evidence="6" type="ORF">ACIB24_13380</name>
</gene>
<evidence type="ECO:0000313" key="7">
    <source>
        <dbReference type="Proteomes" id="UP001612915"/>
    </source>
</evidence>
<dbReference type="RefSeq" id="WP_398280932.1">
    <property type="nucleotide sequence ID" value="NZ_JBITLV010000004.1"/>
</dbReference>
<evidence type="ECO:0000256" key="1">
    <source>
        <dbReference type="ARBA" id="ARBA00004141"/>
    </source>
</evidence>
<reference evidence="6 7" key="1">
    <citation type="submission" date="2024-10" db="EMBL/GenBank/DDBJ databases">
        <title>The Natural Products Discovery Center: Release of the First 8490 Sequenced Strains for Exploring Actinobacteria Biosynthetic Diversity.</title>
        <authorList>
            <person name="Kalkreuter E."/>
            <person name="Kautsar S.A."/>
            <person name="Yang D."/>
            <person name="Bader C.D."/>
            <person name="Teijaro C.N."/>
            <person name="Fluegel L."/>
            <person name="Davis C.M."/>
            <person name="Simpson J.R."/>
            <person name="Lauterbach L."/>
            <person name="Steele A.D."/>
            <person name="Gui C."/>
            <person name="Meng S."/>
            <person name="Li G."/>
            <person name="Viehrig K."/>
            <person name="Ye F."/>
            <person name="Su P."/>
            <person name="Kiefer A.F."/>
            <person name="Nichols A."/>
            <person name="Cepeda A.J."/>
            <person name="Yan W."/>
            <person name="Fan B."/>
            <person name="Jiang Y."/>
            <person name="Adhikari A."/>
            <person name="Zheng C.-J."/>
            <person name="Schuster L."/>
            <person name="Cowan T.M."/>
            <person name="Smanski M.J."/>
            <person name="Chevrette M.G."/>
            <person name="De Carvalho L.P.S."/>
            <person name="Shen B."/>
        </authorList>
    </citation>
    <scope>NUCLEOTIDE SEQUENCE [LARGE SCALE GENOMIC DNA]</scope>
    <source>
        <strain evidence="6 7">NPDC049639</strain>
    </source>
</reference>
<keyword evidence="2 5" id="KW-0812">Transmembrane</keyword>
<dbReference type="InterPro" id="IPR001133">
    <property type="entry name" value="NADH_UbQ_OxRdtase_chain4L/K"/>
</dbReference>
<keyword evidence="5" id="KW-0813">Transport</keyword>
<keyword evidence="5" id="KW-0874">Quinone</keyword>